<dbReference type="PANTHER" id="PTHR10579:SF43">
    <property type="entry name" value="ZINC FINGER (C3HC4-TYPE RING FINGER) FAMILY PROTEIN"/>
    <property type="match status" value="1"/>
</dbReference>
<dbReference type="Pfam" id="PF00092">
    <property type="entry name" value="VWA"/>
    <property type="match status" value="1"/>
</dbReference>
<dbReference type="InterPro" id="IPR002035">
    <property type="entry name" value="VWF_A"/>
</dbReference>
<evidence type="ECO:0000313" key="2">
    <source>
        <dbReference type="EMBL" id="GAA0516662.1"/>
    </source>
</evidence>
<protein>
    <recommendedName>
        <fullName evidence="1">VWFA domain-containing protein</fullName>
    </recommendedName>
</protein>
<organism evidence="2 3">
    <name type="scientific">Deinococcus depolymerans</name>
    <dbReference type="NCBI Taxonomy" id="392408"/>
    <lineage>
        <taxon>Bacteria</taxon>
        <taxon>Thermotogati</taxon>
        <taxon>Deinococcota</taxon>
        <taxon>Deinococci</taxon>
        <taxon>Deinococcales</taxon>
        <taxon>Deinococcaceae</taxon>
        <taxon>Deinococcus</taxon>
    </lineage>
</organism>
<dbReference type="Gene3D" id="3.40.50.410">
    <property type="entry name" value="von Willebrand factor, type A domain"/>
    <property type="match status" value="1"/>
</dbReference>
<comment type="caution">
    <text evidence="2">The sequence shown here is derived from an EMBL/GenBank/DDBJ whole genome shotgun (WGS) entry which is preliminary data.</text>
</comment>
<dbReference type="SMART" id="SM00327">
    <property type="entry name" value="VWA"/>
    <property type="match status" value="1"/>
</dbReference>
<feature type="domain" description="VWFA" evidence="1">
    <location>
        <begin position="50"/>
        <end position="233"/>
    </location>
</feature>
<dbReference type="InterPro" id="IPR036465">
    <property type="entry name" value="vWFA_dom_sf"/>
</dbReference>
<dbReference type="PROSITE" id="PS50234">
    <property type="entry name" value="VWFA"/>
    <property type="match status" value="1"/>
</dbReference>
<dbReference type="PANTHER" id="PTHR10579">
    <property type="entry name" value="CALCIUM-ACTIVATED CHLORIDE CHANNEL REGULATOR"/>
    <property type="match status" value="1"/>
</dbReference>
<gene>
    <name evidence="2" type="ORF">GCM10008937_25280</name>
</gene>
<accession>A0ABN1CER6</accession>
<keyword evidence="3" id="KW-1185">Reference proteome</keyword>
<dbReference type="RefSeq" id="WP_343759449.1">
    <property type="nucleotide sequence ID" value="NZ_BAAADB010000028.1"/>
</dbReference>
<dbReference type="Proteomes" id="UP001500191">
    <property type="component" value="Unassembled WGS sequence"/>
</dbReference>
<dbReference type="SUPFAM" id="SSF53300">
    <property type="entry name" value="vWA-like"/>
    <property type="match status" value="1"/>
</dbReference>
<evidence type="ECO:0000313" key="3">
    <source>
        <dbReference type="Proteomes" id="UP001500191"/>
    </source>
</evidence>
<evidence type="ECO:0000259" key="1">
    <source>
        <dbReference type="PROSITE" id="PS50234"/>
    </source>
</evidence>
<name>A0ABN1CER6_9DEIO</name>
<sequence>MPTPLSQMPTLELLPLRAALPAGQDSELTVLLRVHPAPVPTGNGTRPPLNLSFVIDRSGSMSGQPIEMARRAAQAAIRLMQPHDRVSVVAFDDSIDTVIAPQHVTDPETLCRAVERVTDRGSTNLYGGWLEGAMLTAQHLDPQALNRVLILSDGQANAGETRTDVIAQHVRGLTARGVSTSTVGLGHHYDETLLQAMADAGDGNYEHIENEEGLPAFFSAELQGLTRTTGQTVSLGIEPNPALGSLRCDVLNDLPRNSYGRWQLPNLKAGQPIEVVLTLHVPAQGEAPATGVARVRLAWNDRQGVRQTLRAQLTLPVLNADAYAALPDDPRVALAAERLRAARVREQAVAYAAAGDLHMSRAALTRESQRLSALHIDGLQSDVDELLSLDQDFATDERLARKRATSQSYNVRRSKPGL</sequence>
<dbReference type="InterPro" id="IPR051266">
    <property type="entry name" value="CLCR"/>
</dbReference>
<dbReference type="EMBL" id="BAAADB010000028">
    <property type="protein sequence ID" value="GAA0516662.1"/>
    <property type="molecule type" value="Genomic_DNA"/>
</dbReference>
<reference evidence="2 3" key="1">
    <citation type="journal article" date="2019" name="Int. J. Syst. Evol. Microbiol.">
        <title>The Global Catalogue of Microorganisms (GCM) 10K type strain sequencing project: providing services to taxonomists for standard genome sequencing and annotation.</title>
        <authorList>
            <consortium name="The Broad Institute Genomics Platform"/>
            <consortium name="The Broad Institute Genome Sequencing Center for Infectious Disease"/>
            <person name="Wu L."/>
            <person name="Ma J."/>
        </authorList>
    </citation>
    <scope>NUCLEOTIDE SEQUENCE [LARGE SCALE GENOMIC DNA]</scope>
    <source>
        <strain evidence="2 3">JCM 14368</strain>
    </source>
</reference>
<proteinExistence type="predicted"/>